<evidence type="ECO:0000313" key="2">
    <source>
        <dbReference type="Proteomes" id="UP000694570"/>
    </source>
</evidence>
<evidence type="ECO:0000313" key="1">
    <source>
        <dbReference type="Ensembl" id="ENSSSCP00030022629.1"/>
    </source>
</evidence>
<dbReference type="Proteomes" id="UP000694570">
    <property type="component" value="Unplaced"/>
</dbReference>
<organism evidence="1 2">
    <name type="scientific">Sus scrofa</name>
    <name type="common">Pig</name>
    <dbReference type="NCBI Taxonomy" id="9823"/>
    <lineage>
        <taxon>Eukaryota</taxon>
        <taxon>Metazoa</taxon>
        <taxon>Chordata</taxon>
        <taxon>Craniata</taxon>
        <taxon>Vertebrata</taxon>
        <taxon>Euteleostomi</taxon>
        <taxon>Mammalia</taxon>
        <taxon>Eutheria</taxon>
        <taxon>Laurasiatheria</taxon>
        <taxon>Artiodactyla</taxon>
        <taxon>Suina</taxon>
        <taxon>Suidae</taxon>
        <taxon>Sus</taxon>
    </lineage>
</organism>
<accession>A0A8D0WMV6</accession>
<dbReference type="AlphaFoldDB" id="A0A8D0WMV6"/>
<name>A0A8D0WMV6_PIG</name>
<proteinExistence type="predicted"/>
<sequence>MTHLLSPNLCGLAGSSASMTPKAAVKVSARPVVTSRLTWERICFQAHTYGREPGSLQAAQLRTSAPRYSGSPAQA</sequence>
<protein>
    <submittedName>
        <fullName evidence="1">Uncharacterized protein</fullName>
    </submittedName>
</protein>
<dbReference type="Ensembl" id="ENSSSCT00030049840.1">
    <property type="protein sequence ID" value="ENSSSCP00030022629.1"/>
    <property type="gene ID" value="ENSSSCG00030035919.1"/>
</dbReference>
<reference evidence="1" key="1">
    <citation type="submission" date="2025-08" db="UniProtKB">
        <authorList>
            <consortium name="Ensembl"/>
        </authorList>
    </citation>
    <scope>IDENTIFICATION</scope>
</reference>